<feature type="region of interest" description="Disordered" evidence="6">
    <location>
        <begin position="221"/>
        <end position="290"/>
    </location>
</feature>
<gene>
    <name evidence="9" type="ORF">C8A01DRAFT_16454</name>
</gene>
<evidence type="ECO:0000259" key="8">
    <source>
        <dbReference type="Pfam" id="PF20684"/>
    </source>
</evidence>
<dbReference type="InterPro" id="IPR052337">
    <property type="entry name" value="SAT4-like"/>
</dbReference>
<dbReference type="Pfam" id="PF20684">
    <property type="entry name" value="Fung_rhodopsin"/>
    <property type="match status" value="1"/>
</dbReference>
<keyword evidence="4 7" id="KW-0472">Membrane</keyword>
<feature type="compositionally biased region" description="Low complexity" evidence="6">
    <location>
        <begin position="266"/>
        <end position="284"/>
    </location>
</feature>
<organism evidence="9 10">
    <name type="scientific">Parachaetomium inaequale</name>
    <dbReference type="NCBI Taxonomy" id="2588326"/>
    <lineage>
        <taxon>Eukaryota</taxon>
        <taxon>Fungi</taxon>
        <taxon>Dikarya</taxon>
        <taxon>Ascomycota</taxon>
        <taxon>Pezizomycotina</taxon>
        <taxon>Sordariomycetes</taxon>
        <taxon>Sordariomycetidae</taxon>
        <taxon>Sordariales</taxon>
        <taxon>Chaetomiaceae</taxon>
        <taxon>Parachaetomium</taxon>
    </lineage>
</organism>
<dbReference type="Proteomes" id="UP001303115">
    <property type="component" value="Unassembled WGS sequence"/>
</dbReference>
<dbReference type="EMBL" id="MU854397">
    <property type="protein sequence ID" value="KAK4039551.1"/>
    <property type="molecule type" value="Genomic_DNA"/>
</dbReference>
<dbReference type="PANTHER" id="PTHR33048:SF47">
    <property type="entry name" value="INTEGRAL MEMBRANE PROTEIN-RELATED"/>
    <property type="match status" value="1"/>
</dbReference>
<reference evidence="10" key="1">
    <citation type="journal article" date="2023" name="Mol. Phylogenet. Evol.">
        <title>Genome-scale phylogeny and comparative genomics of the fungal order Sordariales.</title>
        <authorList>
            <person name="Hensen N."/>
            <person name="Bonometti L."/>
            <person name="Westerberg I."/>
            <person name="Brannstrom I.O."/>
            <person name="Guillou S."/>
            <person name="Cros-Aarteil S."/>
            <person name="Calhoun S."/>
            <person name="Haridas S."/>
            <person name="Kuo A."/>
            <person name="Mondo S."/>
            <person name="Pangilinan J."/>
            <person name="Riley R."/>
            <person name="LaButti K."/>
            <person name="Andreopoulos B."/>
            <person name="Lipzen A."/>
            <person name="Chen C."/>
            <person name="Yan M."/>
            <person name="Daum C."/>
            <person name="Ng V."/>
            <person name="Clum A."/>
            <person name="Steindorff A."/>
            <person name="Ohm R.A."/>
            <person name="Martin F."/>
            <person name="Silar P."/>
            <person name="Natvig D.O."/>
            <person name="Lalanne C."/>
            <person name="Gautier V."/>
            <person name="Ament-Velasquez S.L."/>
            <person name="Kruys A."/>
            <person name="Hutchinson M.I."/>
            <person name="Powell A.J."/>
            <person name="Barry K."/>
            <person name="Miller A.N."/>
            <person name="Grigoriev I.V."/>
            <person name="Debuchy R."/>
            <person name="Gladieux P."/>
            <person name="Hiltunen Thoren M."/>
            <person name="Johannesson H."/>
        </authorList>
    </citation>
    <scope>NUCLEOTIDE SEQUENCE [LARGE SCALE GENOMIC DNA]</scope>
    <source>
        <strain evidence="10">CBS 284.82</strain>
    </source>
</reference>
<comment type="similarity">
    <text evidence="5">Belongs to the SAT4 family.</text>
</comment>
<feature type="transmembrane region" description="Helical" evidence="7">
    <location>
        <begin position="148"/>
        <end position="173"/>
    </location>
</feature>
<comment type="caution">
    <text evidence="9">The sequence shown here is derived from an EMBL/GenBank/DDBJ whole genome shotgun (WGS) entry which is preliminary data.</text>
</comment>
<keyword evidence="10" id="KW-1185">Reference proteome</keyword>
<dbReference type="InterPro" id="IPR049326">
    <property type="entry name" value="Rhodopsin_dom_fungi"/>
</dbReference>
<accession>A0AAN6PER1</accession>
<proteinExistence type="inferred from homology"/>
<evidence type="ECO:0000256" key="4">
    <source>
        <dbReference type="ARBA" id="ARBA00023136"/>
    </source>
</evidence>
<protein>
    <recommendedName>
        <fullName evidence="8">Rhodopsin domain-containing protein</fullName>
    </recommendedName>
</protein>
<feature type="transmembrane region" description="Helical" evidence="7">
    <location>
        <begin position="66"/>
        <end position="91"/>
    </location>
</feature>
<feature type="domain" description="Rhodopsin" evidence="8">
    <location>
        <begin position="4"/>
        <end position="210"/>
    </location>
</feature>
<keyword evidence="2 7" id="KW-0812">Transmembrane</keyword>
<dbReference type="PANTHER" id="PTHR33048">
    <property type="entry name" value="PTH11-LIKE INTEGRAL MEMBRANE PROTEIN (AFU_ORTHOLOGUE AFUA_5G11245)"/>
    <property type="match status" value="1"/>
</dbReference>
<evidence type="ECO:0000256" key="3">
    <source>
        <dbReference type="ARBA" id="ARBA00022989"/>
    </source>
</evidence>
<dbReference type="AlphaFoldDB" id="A0AAN6PER1"/>
<name>A0AAN6PER1_9PEZI</name>
<feature type="transmembrane region" description="Helical" evidence="7">
    <location>
        <begin position="111"/>
        <end position="136"/>
    </location>
</feature>
<evidence type="ECO:0000313" key="9">
    <source>
        <dbReference type="EMBL" id="KAK4039551.1"/>
    </source>
</evidence>
<evidence type="ECO:0000256" key="6">
    <source>
        <dbReference type="SAM" id="MobiDB-lite"/>
    </source>
</evidence>
<comment type="subcellular location">
    <subcellularLocation>
        <location evidence="1">Membrane</location>
        <topology evidence="1">Multi-pass membrane protein</topology>
    </subcellularLocation>
</comment>
<evidence type="ECO:0000313" key="10">
    <source>
        <dbReference type="Proteomes" id="UP001303115"/>
    </source>
</evidence>
<evidence type="ECO:0000256" key="2">
    <source>
        <dbReference type="ARBA" id="ARBA00022692"/>
    </source>
</evidence>
<sequence length="370" mass="40628">MLLAAVHYGVGKHNYYVPDDEEVLAEKWLFLSQPPFPWSLALSKMSIAWMLIRIQRDRPWWTWSMYFLMFTSFGVAVVSNIFQLSVCKPLWAVWDHSNPDAVCTDPNTSQISIYVTACITIVTDVALSLAPLTFIVTMHRPFREKAMLAFVMGLGIVASSSSIAKTMVVGSYGKTGDTLMDTVPLTTWSMVEAQLAIIAACIPTLKRLFEQILRRNGLISSQNSTSRSHSGYYKHDGGTRSRTYSQHHRENSHKLSVMRSQRDAAAKNSAAATTTTTVNAETSSLDSGEMPIMKPSHKGSIGDFESVNSSSPAPAANLNGDNGVYFRTAIKAGDRGVNGVDRHGIQMETTVSVRTEPKTRPGRGEGGDIV</sequence>
<evidence type="ECO:0000256" key="1">
    <source>
        <dbReference type="ARBA" id="ARBA00004141"/>
    </source>
</evidence>
<keyword evidence="3 7" id="KW-1133">Transmembrane helix</keyword>
<dbReference type="GO" id="GO:0016020">
    <property type="term" value="C:membrane"/>
    <property type="evidence" value="ECO:0007669"/>
    <property type="project" value="UniProtKB-SubCell"/>
</dbReference>
<evidence type="ECO:0000256" key="7">
    <source>
        <dbReference type="SAM" id="Phobius"/>
    </source>
</evidence>
<evidence type="ECO:0000256" key="5">
    <source>
        <dbReference type="ARBA" id="ARBA00038359"/>
    </source>
</evidence>